<comment type="caution">
    <text evidence="10">The sequence shown here is derived from an EMBL/GenBank/DDBJ whole genome shotgun (WGS) entry which is preliminary data.</text>
</comment>
<dbReference type="EMBL" id="JARQWQ010000204">
    <property type="protein sequence ID" value="KAK2547201.1"/>
    <property type="molecule type" value="Genomic_DNA"/>
</dbReference>
<sequence length="315" mass="34172">LQLLTGGLLSSFRPFGNVLSRFVNLTQPITNDTTRPSEIYGGDLLLSVDMLVTLAEYNSASHGSISSEEKGLKVATAVSNLLDTGNAITWQNFEQEGKGISQKLIKAVDRYGLGAAATLNRTTNSRTVRFATKNLLMTITRVTRELSVPPGAAFKTTCVFWRPGGSSWETRGCKLVPSESDQNKTTCNCDHLTLFASLMDPIDSNVGCILVAALLHYFLLAMFSWMLCEGFPAIIVAISFAVTQTAGYGTSHACWLDISSGLIWAFIAPVISIILVNIVVFILVIREMMATRQLESKTKIEKVKAGIKASAVILP</sequence>
<feature type="non-terminal residue" evidence="10">
    <location>
        <position position="1"/>
    </location>
</feature>
<keyword evidence="5 7" id="KW-0472">Membrane</keyword>
<evidence type="ECO:0000256" key="3">
    <source>
        <dbReference type="ARBA" id="ARBA00022692"/>
    </source>
</evidence>
<dbReference type="AlphaFoldDB" id="A0AAD9URG5"/>
<dbReference type="GO" id="GO:0005886">
    <property type="term" value="C:plasma membrane"/>
    <property type="evidence" value="ECO:0007669"/>
    <property type="project" value="UniProtKB-SubCell"/>
</dbReference>
<keyword evidence="3 7" id="KW-0812">Transmembrane</keyword>
<dbReference type="Proteomes" id="UP001249851">
    <property type="component" value="Unassembled WGS sequence"/>
</dbReference>
<dbReference type="PROSITE" id="PS50261">
    <property type="entry name" value="G_PROTEIN_RECEP_F2_4"/>
    <property type="match status" value="1"/>
</dbReference>
<accession>A0AAD9URG5</accession>
<dbReference type="Gene3D" id="2.60.220.50">
    <property type="match status" value="1"/>
</dbReference>
<name>A0AAD9URG5_ACRCE</name>
<keyword evidence="2" id="KW-1003">Cell membrane</keyword>
<dbReference type="PRINTS" id="PR00249">
    <property type="entry name" value="GPCRSECRETIN"/>
</dbReference>
<feature type="domain" description="G-protein coupled receptors family 2 profile 2" evidence="9">
    <location>
        <begin position="230"/>
        <end position="315"/>
    </location>
</feature>
<keyword evidence="11" id="KW-1185">Reference proteome</keyword>
<dbReference type="PANTHER" id="PTHR12011">
    <property type="entry name" value="ADHESION G-PROTEIN COUPLED RECEPTOR"/>
    <property type="match status" value="1"/>
</dbReference>
<dbReference type="Pfam" id="PF00002">
    <property type="entry name" value="7tm_2"/>
    <property type="match status" value="1"/>
</dbReference>
<dbReference type="Gene3D" id="1.20.1070.10">
    <property type="entry name" value="Rhodopsin 7-helix transmembrane proteins"/>
    <property type="match status" value="1"/>
</dbReference>
<evidence type="ECO:0000259" key="9">
    <source>
        <dbReference type="PROSITE" id="PS50261"/>
    </source>
</evidence>
<dbReference type="InterPro" id="IPR032471">
    <property type="entry name" value="AGRL2-4_GAIN_subdom_A"/>
</dbReference>
<dbReference type="InterPro" id="IPR057244">
    <property type="entry name" value="GAIN_B"/>
</dbReference>
<organism evidence="10 11">
    <name type="scientific">Acropora cervicornis</name>
    <name type="common">Staghorn coral</name>
    <dbReference type="NCBI Taxonomy" id="6130"/>
    <lineage>
        <taxon>Eukaryota</taxon>
        <taxon>Metazoa</taxon>
        <taxon>Cnidaria</taxon>
        <taxon>Anthozoa</taxon>
        <taxon>Hexacorallia</taxon>
        <taxon>Scleractinia</taxon>
        <taxon>Astrocoeniina</taxon>
        <taxon>Acroporidae</taxon>
        <taxon>Acropora</taxon>
    </lineage>
</organism>
<dbReference type="PANTHER" id="PTHR12011:SF347">
    <property type="entry name" value="FI21270P1-RELATED"/>
    <property type="match status" value="1"/>
</dbReference>
<proteinExistence type="predicted"/>
<evidence type="ECO:0000313" key="10">
    <source>
        <dbReference type="EMBL" id="KAK2547201.1"/>
    </source>
</evidence>
<keyword evidence="4 7" id="KW-1133">Transmembrane helix</keyword>
<dbReference type="SMART" id="SM00303">
    <property type="entry name" value="GPS"/>
    <property type="match status" value="1"/>
</dbReference>
<feature type="transmembrane region" description="Helical" evidence="7">
    <location>
        <begin position="204"/>
        <end position="223"/>
    </location>
</feature>
<evidence type="ECO:0000256" key="4">
    <source>
        <dbReference type="ARBA" id="ARBA00022989"/>
    </source>
</evidence>
<feature type="domain" description="GAIN-B" evidence="8">
    <location>
        <begin position="56"/>
        <end position="205"/>
    </location>
</feature>
<dbReference type="GO" id="GO:0007166">
    <property type="term" value="P:cell surface receptor signaling pathway"/>
    <property type="evidence" value="ECO:0007669"/>
    <property type="project" value="InterPro"/>
</dbReference>
<dbReference type="InterPro" id="IPR017981">
    <property type="entry name" value="GPCR_2-like_7TM"/>
</dbReference>
<keyword evidence="6" id="KW-1015">Disulfide bond</keyword>
<reference evidence="10" key="2">
    <citation type="journal article" date="2023" name="Science">
        <title>Genomic signatures of disease resistance in endangered staghorn corals.</title>
        <authorList>
            <person name="Vollmer S.V."/>
            <person name="Selwyn J.D."/>
            <person name="Despard B.A."/>
            <person name="Roesel C.L."/>
        </authorList>
    </citation>
    <scope>NUCLEOTIDE SEQUENCE</scope>
    <source>
        <strain evidence="10">K2</strain>
    </source>
</reference>
<dbReference type="Gene3D" id="1.25.40.610">
    <property type="match status" value="1"/>
</dbReference>
<evidence type="ECO:0000256" key="6">
    <source>
        <dbReference type="ARBA" id="ARBA00023157"/>
    </source>
</evidence>
<evidence type="ECO:0000256" key="5">
    <source>
        <dbReference type="ARBA" id="ARBA00023136"/>
    </source>
</evidence>
<evidence type="ECO:0000256" key="1">
    <source>
        <dbReference type="ARBA" id="ARBA00004651"/>
    </source>
</evidence>
<dbReference type="InterPro" id="IPR046338">
    <property type="entry name" value="GAIN_dom_sf"/>
</dbReference>
<evidence type="ECO:0000313" key="11">
    <source>
        <dbReference type="Proteomes" id="UP001249851"/>
    </source>
</evidence>
<dbReference type="PROSITE" id="PS50221">
    <property type="entry name" value="GAIN_B"/>
    <property type="match status" value="1"/>
</dbReference>
<evidence type="ECO:0000259" key="8">
    <source>
        <dbReference type="PROSITE" id="PS50221"/>
    </source>
</evidence>
<evidence type="ECO:0000256" key="7">
    <source>
        <dbReference type="SAM" id="Phobius"/>
    </source>
</evidence>
<dbReference type="Pfam" id="PF16489">
    <property type="entry name" value="GAIN"/>
    <property type="match status" value="1"/>
</dbReference>
<feature type="transmembrane region" description="Helical" evidence="7">
    <location>
        <begin position="230"/>
        <end position="250"/>
    </location>
</feature>
<reference evidence="10" key="1">
    <citation type="journal article" date="2023" name="G3 (Bethesda)">
        <title>Whole genome assembly and annotation of the endangered Caribbean coral Acropora cervicornis.</title>
        <authorList>
            <person name="Selwyn J.D."/>
            <person name="Vollmer S.V."/>
        </authorList>
    </citation>
    <scope>NUCLEOTIDE SEQUENCE</scope>
    <source>
        <strain evidence="10">K2</strain>
    </source>
</reference>
<dbReference type="Pfam" id="PF01825">
    <property type="entry name" value="GPS"/>
    <property type="match status" value="1"/>
</dbReference>
<protein>
    <submittedName>
        <fullName evidence="10">Adhesion G protein-coupled receptor B2</fullName>
    </submittedName>
</protein>
<evidence type="ECO:0000256" key="2">
    <source>
        <dbReference type="ARBA" id="ARBA00022475"/>
    </source>
</evidence>
<comment type="subcellular location">
    <subcellularLocation>
        <location evidence="1">Cell membrane</location>
        <topology evidence="1">Multi-pass membrane protein</topology>
    </subcellularLocation>
</comment>
<feature type="transmembrane region" description="Helical" evidence="7">
    <location>
        <begin position="262"/>
        <end position="285"/>
    </location>
</feature>
<keyword evidence="10" id="KW-0675">Receptor</keyword>
<dbReference type="GO" id="GO:0004930">
    <property type="term" value="F:G protein-coupled receptor activity"/>
    <property type="evidence" value="ECO:0007669"/>
    <property type="project" value="InterPro"/>
</dbReference>
<gene>
    <name evidence="10" type="ORF">P5673_032949</name>
</gene>
<dbReference type="InterPro" id="IPR000203">
    <property type="entry name" value="GPS"/>
</dbReference>
<dbReference type="InterPro" id="IPR000832">
    <property type="entry name" value="GPCR_2_secretin-like"/>
</dbReference>